<keyword evidence="1" id="KW-0511">Multifunctional enzyme</keyword>
<evidence type="ECO:0000259" key="2">
    <source>
        <dbReference type="Pfam" id="PF17919"/>
    </source>
</evidence>
<dbReference type="InterPro" id="IPR041577">
    <property type="entry name" value="RT_RNaseH_2"/>
</dbReference>
<dbReference type="InterPro" id="IPR050951">
    <property type="entry name" value="Retrovirus_Pol_polyprotein"/>
</dbReference>
<dbReference type="EMBL" id="VTPC01004399">
    <property type="protein sequence ID" value="KAF2897216.1"/>
    <property type="molecule type" value="Genomic_DNA"/>
</dbReference>
<dbReference type="AlphaFoldDB" id="A0A8K0D597"/>
<name>A0A8K0D597_IGNLU</name>
<accession>A0A8K0D597</accession>
<dbReference type="CDD" id="cd09274">
    <property type="entry name" value="RNase_HI_RT_Ty3"/>
    <property type="match status" value="1"/>
</dbReference>
<dbReference type="OrthoDB" id="8038132at2759"/>
<keyword evidence="4" id="KW-1185">Reference proteome</keyword>
<dbReference type="GO" id="GO:0003824">
    <property type="term" value="F:catalytic activity"/>
    <property type="evidence" value="ECO:0007669"/>
    <property type="project" value="UniProtKB-KW"/>
</dbReference>
<dbReference type="InterPro" id="IPR043502">
    <property type="entry name" value="DNA/RNA_pol_sf"/>
</dbReference>
<gene>
    <name evidence="3" type="ORF">ILUMI_08958</name>
</gene>
<dbReference type="InterPro" id="IPR043128">
    <property type="entry name" value="Rev_trsase/Diguanyl_cyclase"/>
</dbReference>
<dbReference type="Gene3D" id="3.30.70.270">
    <property type="match status" value="1"/>
</dbReference>
<protein>
    <recommendedName>
        <fullName evidence="2">Reverse transcriptase/retrotransposon-derived protein RNase H-like domain-containing protein</fullName>
    </recommendedName>
</protein>
<proteinExistence type="predicted"/>
<dbReference type="PANTHER" id="PTHR37984">
    <property type="entry name" value="PROTEIN CBG26694"/>
    <property type="match status" value="1"/>
</dbReference>
<dbReference type="Proteomes" id="UP000801492">
    <property type="component" value="Unassembled WGS sequence"/>
</dbReference>
<sequence length="199" mass="23230">MAQYMNPLYELLKKDIEWQWLLKHEEAFQTLKEIIGNSSALVPFDPKKKIILQCDASKNGLGRCMFQEHGEVFKLVACASRTMNDHEVNYSQTEKELSSIYFSTQKFHAFIYNAIVDVQTDHKSVVSIMKKPICRIGSVQLQRFRLKLLKYLLNVCYVLGRNLHFTDMLSRSSLKSKTCNYDLFEMMHPTTKHLPMPDQ</sequence>
<dbReference type="PANTHER" id="PTHR37984:SF5">
    <property type="entry name" value="PROTEIN NYNRIN-LIKE"/>
    <property type="match status" value="1"/>
</dbReference>
<evidence type="ECO:0000256" key="1">
    <source>
        <dbReference type="ARBA" id="ARBA00023268"/>
    </source>
</evidence>
<evidence type="ECO:0000313" key="3">
    <source>
        <dbReference type="EMBL" id="KAF2897216.1"/>
    </source>
</evidence>
<dbReference type="SUPFAM" id="SSF56672">
    <property type="entry name" value="DNA/RNA polymerases"/>
    <property type="match status" value="1"/>
</dbReference>
<dbReference type="GO" id="GO:0071897">
    <property type="term" value="P:DNA biosynthetic process"/>
    <property type="evidence" value="ECO:0007669"/>
    <property type="project" value="UniProtKB-ARBA"/>
</dbReference>
<comment type="caution">
    <text evidence="3">The sequence shown here is derived from an EMBL/GenBank/DDBJ whole genome shotgun (WGS) entry which is preliminary data.</text>
</comment>
<reference evidence="3" key="1">
    <citation type="submission" date="2019-08" db="EMBL/GenBank/DDBJ databases">
        <title>The genome of the North American firefly Photinus pyralis.</title>
        <authorList>
            <consortium name="Photinus pyralis genome working group"/>
            <person name="Fallon T.R."/>
            <person name="Sander Lower S.E."/>
            <person name="Weng J.-K."/>
        </authorList>
    </citation>
    <scope>NUCLEOTIDE SEQUENCE</scope>
    <source>
        <strain evidence="3">TRF0915ILg1</strain>
        <tissue evidence="3">Whole body</tissue>
    </source>
</reference>
<organism evidence="3 4">
    <name type="scientific">Ignelater luminosus</name>
    <name type="common">Cucubano</name>
    <name type="synonym">Pyrophorus luminosus</name>
    <dbReference type="NCBI Taxonomy" id="2038154"/>
    <lineage>
        <taxon>Eukaryota</taxon>
        <taxon>Metazoa</taxon>
        <taxon>Ecdysozoa</taxon>
        <taxon>Arthropoda</taxon>
        <taxon>Hexapoda</taxon>
        <taxon>Insecta</taxon>
        <taxon>Pterygota</taxon>
        <taxon>Neoptera</taxon>
        <taxon>Endopterygota</taxon>
        <taxon>Coleoptera</taxon>
        <taxon>Polyphaga</taxon>
        <taxon>Elateriformia</taxon>
        <taxon>Elateroidea</taxon>
        <taxon>Elateridae</taxon>
        <taxon>Agrypninae</taxon>
        <taxon>Pyrophorini</taxon>
        <taxon>Ignelater</taxon>
    </lineage>
</organism>
<feature type="domain" description="Reverse transcriptase/retrotransposon-derived protein RNase H-like" evidence="2">
    <location>
        <begin position="20"/>
        <end position="114"/>
    </location>
</feature>
<dbReference type="Pfam" id="PF17919">
    <property type="entry name" value="RT_RNaseH_2"/>
    <property type="match status" value="1"/>
</dbReference>
<evidence type="ECO:0000313" key="4">
    <source>
        <dbReference type="Proteomes" id="UP000801492"/>
    </source>
</evidence>